<dbReference type="Proteomes" id="UP000651208">
    <property type="component" value="Unassembled WGS sequence"/>
</dbReference>
<feature type="transmembrane region" description="Helical" evidence="1">
    <location>
        <begin position="315"/>
        <end position="333"/>
    </location>
</feature>
<feature type="transmembrane region" description="Helical" evidence="1">
    <location>
        <begin position="680"/>
        <end position="711"/>
    </location>
</feature>
<evidence type="ECO:0000313" key="2">
    <source>
        <dbReference type="EMBL" id="MBC9131741.1"/>
    </source>
</evidence>
<dbReference type="PANTHER" id="PTHR38434">
    <property type="entry name" value="BLL2549 PROTEIN"/>
    <property type="match status" value="1"/>
</dbReference>
<evidence type="ECO:0000256" key="1">
    <source>
        <dbReference type="SAM" id="Phobius"/>
    </source>
</evidence>
<feature type="transmembrane region" description="Helical" evidence="1">
    <location>
        <begin position="268"/>
        <end position="285"/>
    </location>
</feature>
<organism evidence="2 3">
    <name type="scientific">Frischella japonica</name>
    <dbReference type="NCBI Taxonomy" id="2741544"/>
    <lineage>
        <taxon>Bacteria</taxon>
        <taxon>Pseudomonadati</taxon>
        <taxon>Pseudomonadota</taxon>
        <taxon>Gammaproteobacteria</taxon>
        <taxon>Orbales</taxon>
        <taxon>Orbaceae</taxon>
        <taxon>Frischella</taxon>
    </lineage>
</organism>
<protein>
    <submittedName>
        <fullName evidence="2">DUF2339 domain-containing protein</fullName>
    </submittedName>
</protein>
<feature type="transmembrane region" description="Helical" evidence="1">
    <location>
        <begin position="656"/>
        <end position="674"/>
    </location>
</feature>
<feature type="transmembrane region" description="Helical" evidence="1">
    <location>
        <begin position="434"/>
        <end position="450"/>
    </location>
</feature>
<evidence type="ECO:0000313" key="3">
    <source>
        <dbReference type="Proteomes" id="UP000651208"/>
    </source>
</evidence>
<proteinExistence type="predicted"/>
<feature type="transmembrane region" description="Helical" evidence="1">
    <location>
        <begin position="401"/>
        <end position="422"/>
    </location>
</feature>
<feature type="transmembrane region" description="Helical" evidence="1">
    <location>
        <begin position="837"/>
        <end position="859"/>
    </location>
</feature>
<keyword evidence="1" id="KW-0472">Membrane</keyword>
<feature type="transmembrane region" description="Helical" evidence="1">
    <location>
        <begin position="569"/>
        <end position="586"/>
    </location>
</feature>
<dbReference type="RefSeq" id="WP_187756187.1">
    <property type="nucleotide sequence ID" value="NZ_JABURY010000020.1"/>
</dbReference>
<dbReference type="InterPro" id="IPR014600">
    <property type="entry name" value="UCP035905_mem"/>
</dbReference>
<sequence>MGYDIDILSIILSLIAIIMACNVFTNLSYLKKQINQIQTQLTELNKKIYPSEISEKKEITDTAEIANTAIPEPKISSESIVHTPIELENNSLQTNTDNQPIIGKTPSLSLKESEIIISLNDEIPPKQQSMHQQGFNSQEKQYLDFINYFITWLFKGNVVAKVAIIILFFGLSYLFKYSIDHGLLSPEIRILGAFVLGIVLLTFGWRLRQKKQPYALILQGGAIGDLYLTIYAAFKLYQLIPSTFAYILLLVICGTSVLFAVLQRAISLAILASVGGYLAPILLSTNSGNHIALFSYYLMISSSFLIIAHWQSWRILNLIGFAFTYIVSLIWGYNNFRPEFYAECQFFILANMLIYGVLAVLLSVRYANKESNQNIIDLILLIGTPLLAFLLQYAITKQWEFGPAFSALGFGLFYLTGSYIILRRYPLFTKTVSLYGLAIGLSFSNLTVALAFDPQWIALIWLFEGSALSWAMLTQKQPRLAWCGALITLLGFFSGNIYLSSYLENSPYIIAFGCISIYMLFNACLWHYYQPLDFSTKIIKLLFITLAGITWIIWIVSSIMRINEITAKLQAITLCFMISTWLWYIIGQKINWRILNNAVIILWPILFISRLTIIRFIFDDTVLNSSLWYLFWPIAFLNAYFYLYLSVKRHIALPKWLLLALHISLFWITLDWLFDGIELLFILLPMGLATVEFSVLLATNSSIVLLFYMLVKRRIITTPYLAKTYWLIGLTPIILYLVYQLLIGIFMNGKINNWYYIPFINPLEISAIFALMMLGVWLKLAENHLRINSQSTNMANLSASLPNIILILLTLLTFLWANSLALRCLSQWFNIDWSFYFLWHSNIVQATLSLIWTLIAVALVTTGHRYSNRKLWYTGVFIQLIVVIKLIFVDSVELDGLLRAFAFIGVALLMLLIGYLAPVPPKIKQLSNEE</sequence>
<dbReference type="PIRSF" id="PIRSF035905">
    <property type="entry name" value="UCP035905_mp"/>
    <property type="match status" value="1"/>
</dbReference>
<feature type="transmembrane region" description="Helical" evidence="1">
    <location>
        <begin position="598"/>
        <end position="618"/>
    </location>
</feature>
<feature type="transmembrane region" description="Helical" evidence="1">
    <location>
        <begin position="291"/>
        <end position="308"/>
    </location>
</feature>
<dbReference type="PANTHER" id="PTHR38434:SF1">
    <property type="entry name" value="BLL2549 PROTEIN"/>
    <property type="match status" value="1"/>
</dbReference>
<feature type="transmembrane region" description="Helical" evidence="1">
    <location>
        <begin position="456"/>
        <end position="473"/>
    </location>
</feature>
<feature type="transmembrane region" description="Helical" evidence="1">
    <location>
        <begin position="6"/>
        <end position="30"/>
    </location>
</feature>
<feature type="transmembrane region" description="Helical" evidence="1">
    <location>
        <begin position="480"/>
        <end position="502"/>
    </location>
</feature>
<feature type="transmembrane region" description="Helical" evidence="1">
    <location>
        <begin position="723"/>
        <end position="747"/>
    </location>
</feature>
<feature type="transmembrane region" description="Helical" evidence="1">
    <location>
        <begin position="376"/>
        <end position="395"/>
    </location>
</feature>
<feature type="transmembrane region" description="Helical" evidence="1">
    <location>
        <begin position="799"/>
        <end position="817"/>
    </location>
</feature>
<feature type="transmembrane region" description="Helical" evidence="1">
    <location>
        <begin position="240"/>
        <end position="261"/>
    </location>
</feature>
<feature type="transmembrane region" description="Helical" evidence="1">
    <location>
        <begin position="158"/>
        <end position="176"/>
    </location>
</feature>
<keyword evidence="1" id="KW-0812">Transmembrane</keyword>
<feature type="transmembrane region" description="Helical" evidence="1">
    <location>
        <begin position="871"/>
        <end position="888"/>
    </location>
</feature>
<feature type="transmembrane region" description="Helical" evidence="1">
    <location>
        <begin position="759"/>
        <end position="778"/>
    </location>
</feature>
<dbReference type="EMBL" id="JABURY010000020">
    <property type="protein sequence ID" value="MBC9131741.1"/>
    <property type="molecule type" value="Genomic_DNA"/>
</dbReference>
<dbReference type="Pfam" id="PF10101">
    <property type="entry name" value="DUF2339"/>
    <property type="match status" value="1"/>
</dbReference>
<feature type="transmembrane region" description="Helical" evidence="1">
    <location>
        <begin position="508"/>
        <end position="529"/>
    </location>
</feature>
<reference evidence="2 3" key="1">
    <citation type="submission" date="2020-06" db="EMBL/GenBank/DDBJ databases">
        <title>Frischella cerana isolated from Apis cerana gut homogenate.</title>
        <authorList>
            <person name="Wolter L.A."/>
            <person name="Suenami S."/>
            <person name="Miyazaki R."/>
        </authorList>
    </citation>
    <scope>NUCLEOTIDE SEQUENCE [LARGE SCALE GENOMIC DNA]</scope>
    <source>
        <strain evidence="2 3">Ac13</strain>
    </source>
</reference>
<name>A0ABR7QZU8_9GAMM</name>
<feature type="transmembrane region" description="Helical" evidence="1">
    <location>
        <begin position="188"/>
        <end position="207"/>
    </location>
</feature>
<keyword evidence="3" id="KW-1185">Reference proteome</keyword>
<dbReference type="InterPro" id="IPR019286">
    <property type="entry name" value="DUF2339_TM"/>
</dbReference>
<feature type="transmembrane region" description="Helical" evidence="1">
    <location>
        <begin position="345"/>
        <end position="364"/>
    </location>
</feature>
<gene>
    <name evidence="2" type="ORF">FcAc13_10550</name>
</gene>
<keyword evidence="1" id="KW-1133">Transmembrane helix</keyword>
<accession>A0ABR7QZU8</accession>
<feature type="transmembrane region" description="Helical" evidence="1">
    <location>
        <begin position="900"/>
        <end position="917"/>
    </location>
</feature>
<comment type="caution">
    <text evidence="2">The sequence shown here is derived from an EMBL/GenBank/DDBJ whole genome shotgun (WGS) entry which is preliminary data.</text>
</comment>
<feature type="transmembrane region" description="Helical" evidence="1">
    <location>
        <begin position="541"/>
        <end position="563"/>
    </location>
</feature>
<feature type="transmembrane region" description="Helical" evidence="1">
    <location>
        <begin position="630"/>
        <end position="647"/>
    </location>
</feature>
<feature type="transmembrane region" description="Helical" evidence="1">
    <location>
        <begin position="214"/>
        <end position="234"/>
    </location>
</feature>